<gene>
    <name evidence="1" type="ordered locus">Tpen_0692</name>
</gene>
<proteinExistence type="predicted"/>
<dbReference type="EnsemblBacteria" id="ABL78094">
    <property type="protein sequence ID" value="ABL78094"/>
    <property type="gene ID" value="Tpen_0692"/>
</dbReference>
<dbReference type="Proteomes" id="UP000000641">
    <property type="component" value="Chromosome"/>
</dbReference>
<evidence type="ECO:0008006" key="3">
    <source>
        <dbReference type="Google" id="ProtNLM"/>
    </source>
</evidence>
<dbReference type="eggNOG" id="arCOG01229">
    <property type="taxonomic scope" value="Archaea"/>
</dbReference>
<dbReference type="HOGENOM" id="CLU_046378_0_0_2"/>
<dbReference type="EMBL" id="CP000505">
    <property type="protein sequence ID" value="ABL78094.1"/>
    <property type="molecule type" value="Genomic_DNA"/>
</dbReference>
<dbReference type="PANTHER" id="PTHR42869:SF1">
    <property type="entry name" value="SLL0572 PROTEIN"/>
    <property type="match status" value="1"/>
</dbReference>
<dbReference type="RefSeq" id="WP_011752359.1">
    <property type="nucleotide sequence ID" value="NC_008698.1"/>
</dbReference>
<dbReference type="SUPFAM" id="SSF52540">
    <property type="entry name" value="P-loop containing nucleoside triphosphate hydrolases"/>
    <property type="match status" value="1"/>
</dbReference>
<name>A1RY14_THEPD</name>
<dbReference type="KEGG" id="tpe:Tpen_0692"/>
<dbReference type="PANTHER" id="PTHR42869">
    <property type="entry name" value="SLL0572 PROTEIN"/>
    <property type="match status" value="1"/>
</dbReference>
<evidence type="ECO:0000313" key="2">
    <source>
        <dbReference type="Proteomes" id="UP000000641"/>
    </source>
</evidence>
<protein>
    <recommendedName>
        <fullName evidence="3">GTPase</fullName>
    </recommendedName>
</protein>
<dbReference type="Gene3D" id="3.40.50.300">
    <property type="entry name" value="P-loop containing nucleotide triphosphate hydrolases"/>
    <property type="match status" value="1"/>
</dbReference>
<dbReference type="GeneID" id="4602006"/>
<dbReference type="AlphaFoldDB" id="A1RY14"/>
<evidence type="ECO:0000313" key="1">
    <source>
        <dbReference type="EMBL" id="ABL78094.1"/>
    </source>
</evidence>
<sequence length="452" mass="50502">MTLRGKRVKAIIMGAAGRDFHNFNVLFRNNPEYEIVAFTAAQIPFIDNRVYPPELAGELYPNGIPIYPESMLEELIKKFGVEKVFLSYSDLTAEEVAEKAGRVVAAGAEFVLPGVYETMISSRKPVIAVTASRTGAGKSTVSRRVARVLRELGVRFVVVRHPMPYGDLLKSAVQRFASLEDLERYNCTIEEREEYEPHIESGNVVYAGVDYEAILRRAEEEADLVLWDGGNNDWPFYKPDLYITVVDPTRPKDVVSSYPGYVNVRLADVIVVNKVNVVSPESVDLVEKSVRRINERAVIVRAKSELYVDKPELIRGKRVLVVEDGPTVTHGGLSVAAGYYAAVKYGAREVVDPRPYAVGTIKDAYEKYTHIGPVLPALGYSQQQLRDLEKTINSVQADTIVLGTPSNLLLYLNVNKPAVRVRYELEEISKPDLRDILVNFVEKKIPSARARA</sequence>
<organism evidence="1 2">
    <name type="scientific">Thermofilum pendens (strain DSM 2475 / Hrk 5)</name>
    <dbReference type="NCBI Taxonomy" id="368408"/>
    <lineage>
        <taxon>Archaea</taxon>
        <taxon>Thermoproteota</taxon>
        <taxon>Thermoprotei</taxon>
        <taxon>Thermofilales</taxon>
        <taxon>Thermofilaceae</taxon>
        <taxon>Thermofilum</taxon>
    </lineage>
</organism>
<dbReference type="InterPro" id="IPR053199">
    <property type="entry name" value="cDPG_synthetase-like"/>
</dbReference>
<keyword evidence="2" id="KW-1185">Reference proteome</keyword>
<reference evidence="2" key="1">
    <citation type="journal article" date="2008" name="J. Bacteriol.">
        <title>Genome sequence of Thermofilum pendens reveals an exceptional loss of biosynthetic pathways without genome reduction.</title>
        <authorList>
            <person name="Anderson I."/>
            <person name="Rodriguez J."/>
            <person name="Susanti D."/>
            <person name="Porat I."/>
            <person name="Reich C."/>
            <person name="Ulrich L.E."/>
            <person name="Elkins J.G."/>
            <person name="Mavromatis K."/>
            <person name="Lykidis A."/>
            <person name="Kim E."/>
            <person name="Thompson L.S."/>
            <person name="Nolan M."/>
            <person name="Land M."/>
            <person name="Copeland A."/>
            <person name="Lapidus A."/>
            <person name="Lucas S."/>
            <person name="Detter C."/>
            <person name="Zhulin I.B."/>
            <person name="Olsen G.J."/>
            <person name="Whitman W."/>
            <person name="Mukhopadhyay B."/>
            <person name="Bristow J."/>
            <person name="Kyrpides N."/>
        </authorList>
    </citation>
    <scope>NUCLEOTIDE SEQUENCE [LARGE SCALE GENOMIC DNA]</scope>
    <source>
        <strain evidence="2">DSM 2475 / Hrk 5</strain>
    </source>
</reference>
<dbReference type="OrthoDB" id="14509at2157"/>
<dbReference type="InterPro" id="IPR027417">
    <property type="entry name" value="P-loop_NTPase"/>
</dbReference>
<accession>A1RY14</accession>